<proteinExistence type="predicted"/>
<organism evidence="1 2">
    <name type="scientific">Protopolystoma xenopodis</name>
    <dbReference type="NCBI Taxonomy" id="117903"/>
    <lineage>
        <taxon>Eukaryota</taxon>
        <taxon>Metazoa</taxon>
        <taxon>Spiralia</taxon>
        <taxon>Lophotrochozoa</taxon>
        <taxon>Platyhelminthes</taxon>
        <taxon>Monogenea</taxon>
        <taxon>Polyopisthocotylea</taxon>
        <taxon>Polystomatidea</taxon>
        <taxon>Polystomatidae</taxon>
        <taxon>Protopolystoma</taxon>
    </lineage>
</organism>
<accession>A0A3S5CLN1</accession>
<name>A0A3S5CLN1_9PLAT</name>
<sequence>MAYPSPLFIRISSTYGVHEMQLFTFPISPLPFEAPSVLCQCTFQHYKTSWDAQPCLMPVSPHPQRCKVTDALPHKTIVRNPLAFFLHLAFFSVTCILTRKQLRRRPTVNRQGLWGWA</sequence>
<dbReference type="Proteomes" id="UP000784294">
    <property type="component" value="Unassembled WGS sequence"/>
</dbReference>
<reference evidence="1" key="1">
    <citation type="submission" date="2018-11" db="EMBL/GenBank/DDBJ databases">
        <authorList>
            <consortium name="Pathogen Informatics"/>
        </authorList>
    </citation>
    <scope>NUCLEOTIDE SEQUENCE</scope>
</reference>
<dbReference type="AlphaFoldDB" id="A0A3S5CLN1"/>
<protein>
    <submittedName>
        <fullName evidence="1">Uncharacterized protein</fullName>
    </submittedName>
</protein>
<dbReference type="EMBL" id="CAAALY010037894">
    <property type="protein sequence ID" value="VEL18640.1"/>
    <property type="molecule type" value="Genomic_DNA"/>
</dbReference>
<comment type="caution">
    <text evidence="1">The sequence shown here is derived from an EMBL/GenBank/DDBJ whole genome shotgun (WGS) entry which is preliminary data.</text>
</comment>
<evidence type="ECO:0000313" key="1">
    <source>
        <dbReference type="EMBL" id="VEL18640.1"/>
    </source>
</evidence>
<gene>
    <name evidence="1" type="ORF">PXEA_LOCUS12080</name>
</gene>
<evidence type="ECO:0000313" key="2">
    <source>
        <dbReference type="Proteomes" id="UP000784294"/>
    </source>
</evidence>
<keyword evidence="2" id="KW-1185">Reference proteome</keyword>